<dbReference type="PATRIC" id="fig|1246995.3.peg.2915"/>
<dbReference type="EMBL" id="CP006272">
    <property type="protein sequence ID" value="AGZ41155.1"/>
    <property type="molecule type" value="Genomic_DNA"/>
</dbReference>
<dbReference type="KEGG" id="afs:AFR_14365"/>
<dbReference type="Proteomes" id="UP000017746">
    <property type="component" value="Chromosome"/>
</dbReference>
<evidence type="ECO:0000313" key="2">
    <source>
        <dbReference type="EMBL" id="AGZ41155.1"/>
    </source>
</evidence>
<feature type="transmembrane region" description="Helical" evidence="1">
    <location>
        <begin position="70"/>
        <end position="92"/>
    </location>
</feature>
<dbReference type="eggNOG" id="ENOG50333B5">
    <property type="taxonomic scope" value="Bacteria"/>
</dbReference>
<dbReference type="AlphaFoldDB" id="U5VZL6"/>
<organism evidence="2 3">
    <name type="scientific">Actinoplanes friuliensis DSM 7358</name>
    <dbReference type="NCBI Taxonomy" id="1246995"/>
    <lineage>
        <taxon>Bacteria</taxon>
        <taxon>Bacillati</taxon>
        <taxon>Actinomycetota</taxon>
        <taxon>Actinomycetes</taxon>
        <taxon>Micromonosporales</taxon>
        <taxon>Micromonosporaceae</taxon>
        <taxon>Actinoplanes</taxon>
    </lineage>
</organism>
<evidence type="ECO:0000256" key="1">
    <source>
        <dbReference type="SAM" id="Phobius"/>
    </source>
</evidence>
<accession>U5VZL6</accession>
<name>U5VZL6_9ACTN</name>
<feature type="transmembrane region" description="Helical" evidence="1">
    <location>
        <begin position="113"/>
        <end position="130"/>
    </location>
</feature>
<keyword evidence="1" id="KW-1133">Transmembrane helix</keyword>
<keyword evidence="1" id="KW-0472">Membrane</keyword>
<feature type="transmembrane region" description="Helical" evidence="1">
    <location>
        <begin position="43"/>
        <end position="64"/>
    </location>
</feature>
<evidence type="ECO:0000313" key="3">
    <source>
        <dbReference type="Proteomes" id="UP000017746"/>
    </source>
</evidence>
<evidence type="ECO:0008006" key="4">
    <source>
        <dbReference type="Google" id="ProtNLM"/>
    </source>
</evidence>
<gene>
    <name evidence="2" type="ORF">AFR_14365</name>
</gene>
<dbReference type="STRING" id="1246995.AFR_14365"/>
<keyword evidence="1" id="KW-0812">Transmembrane</keyword>
<protein>
    <recommendedName>
        <fullName evidence="4">DUF1772 domain-containing protein</fullName>
    </recommendedName>
</protein>
<dbReference type="HOGENOM" id="CLU_1792335_0_0_11"/>
<proteinExistence type="predicted"/>
<reference evidence="2 3" key="1">
    <citation type="journal article" date="2014" name="J. Biotechnol.">
        <title>Complete genome sequence of the actinobacterium Actinoplanes friuliensis HAG 010964, producer of the lipopeptide antibiotic friulimycin.</title>
        <authorList>
            <person name="Ruckert C."/>
            <person name="Szczepanowski R."/>
            <person name="Albersmeier A."/>
            <person name="Goesmann A."/>
            <person name="Fischer N."/>
            <person name="Steinkamper A."/>
            <person name="Puhler A."/>
            <person name="Biener R."/>
            <person name="Schwartz D."/>
            <person name="Kalinowski J."/>
        </authorList>
    </citation>
    <scope>NUCLEOTIDE SEQUENCE [LARGE SCALE GENOMIC DNA]</scope>
    <source>
        <strain evidence="2 3">DSM 7358</strain>
    </source>
</reference>
<sequence length="131" mass="13151">MALLTATAAHAGFQVTVTVLVYPALARVPAGQWAAAHLAHSRAITPLVVVVYGALVVTGGWSLLSGPDGWTIVALATLAVAALVTAVVAAPAHGRLGDAHDRAIVQRLVRADRVRAAAAALAVAAAALAAW</sequence>
<keyword evidence="3" id="KW-1185">Reference proteome</keyword>